<organism evidence="8 9">
    <name type="scientific">Candidatus Liberibacter americanus str. Sao Paulo</name>
    <dbReference type="NCBI Taxonomy" id="1261131"/>
    <lineage>
        <taxon>Bacteria</taxon>
        <taxon>Pseudomonadati</taxon>
        <taxon>Pseudomonadota</taxon>
        <taxon>Alphaproteobacteria</taxon>
        <taxon>Hyphomicrobiales</taxon>
        <taxon>Rhizobiaceae</taxon>
        <taxon>Liberibacter</taxon>
    </lineage>
</organism>
<evidence type="ECO:0000256" key="3">
    <source>
        <dbReference type="ARBA" id="ARBA00022692"/>
    </source>
</evidence>
<name>U6B3G8_9HYPH</name>
<dbReference type="Proteomes" id="UP000017862">
    <property type="component" value="Chromosome"/>
</dbReference>
<dbReference type="RefSeq" id="WP_007556854.1">
    <property type="nucleotide sequence ID" value="NC_022793.1"/>
</dbReference>
<keyword evidence="3 6" id="KW-0812">Transmembrane</keyword>
<dbReference type="KEGG" id="lar:lam_231"/>
<gene>
    <name evidence="8" type="primary">tadC</name>
    <name evidence="8" type="ORF">lam_231</name>
</gene>
<feature type="transmembrane region" description="Helical" evidence="6">
    <location>
        <begin position="147"/>
        <end position="171"/>
    </location>
</feature>
<evidence type="ECO:0000256" key="4">
    <source>
        <dbReference type="ARBA" id="ARBA00022989"/>
    </source>
</evidence>
<evidence type="ECO:0000256" key="1">
    <source>
        <dbReference type="ARBA" id="ARBA00004651"/>
    </source>
</evidence>
<proteinExistence type="predicted"/>
<feature type="domain" description="Type II secretion system protein GspF" evidence="7">
    <location>
        <begin position="186"/>
        <end position="314"/>
    </location>
</feature>
<keyword evidence="5 6" id="KW-0472">Membrane</keyword>
<dbReference type="InterPro" id="IPR018076">
    <property type="entry name" value="T2SS_GspF_dom"/>
</dbReference>
<keyword evidence="9" id="KW-1185">Reference proteome</keyword>
<dbReference type="GO" id="GO:0005886">
    <property type="term" value="C:plasma membrane"/>
    <property type="evidence" value="ECO:0007669"/>
    <property type="project" value="UniProtKB-SubCell"/>
</dbReference>
<dbReference type="Pfam" id="PF00482">
    <property type="entry name" value="T2SSF"/>
    <property type="match status" value="1"/>
</dbReference>
<evidence type="ECO:0000259" key="7">
    <source>
        <dbReference type="Pfam" id="PF00482"/>
    </source>
</evidence>
<dbReference type="EMBL" id="CP006604">
    <property type="protein sequence ID" value="AHA27604.1"/>
    <property type="molecule type" value="Genomic_DNA"/>
</dbReference>
<dbReference type="PATRIC" id="fig|1261131.3.peg.220"/>
<sequence length="326" mass="36991">MPSYIFNMFSGFDIAIVIATSFSVFAMIYAIVIPYLSADNLDKRMKYIAAERELLRKKQRISLENNSKPGLRTRDSNSLRQLVKKLNLKAIVMDEHTINRLRAAGFRSEYSLNVLLISRILSPCICFILSVIWVFHYDKFIDHPLSFRIIIAFTIGLSGFYLPNIFISNLVSKRQDSIRRAWPDALDLLLICVEAGISVDQALRRVAEEIGGQSVALSEEMMITTAELSFLPSRQDAFENFYNRTQMDCIRNVMQALIQSDRYGTSIGDSLRILVDESRSERMTEAEKKAASLAPKLTVPMIVFFLPVLLGIIIGPAVLNMIDNFK</sequence>
<reference evidence="8 9" key="1">
    <citation type="journal article" date="2014" name="Mol. Plant Microbe Interact.">
        <title>The complete genome sequence of Candidatus Liberibacter americanus, associated with citrus Huanglongbing.</title>
        <authorList>
            <person name="Wulff N.A."/>
            <person name="Zhang S."/>
            <person name="Setubal J.C."/>
            <person name="Almeida N.F."/>
            <person name="Martins E.C."/>
            <person name="Harakava R."/>
            <person name="Kumar D."/>
            <person name="Rangel L.T."/>
            <person name="Foissac X."/>
            <person name="Bove J."/>
            <person name="Gabriel D.W."/>
        </authorList>
    </citation>
    <scope>NUCLEOTIDE SEQUENCE [LARGE SCALE GENOMIC DNA]</scope>
    <source>
        <strain evidence="8 9">Sao Paulo</strain>
    </source>
</reference>
<evidence type="ECO:0000256" key="5">
    <source>
        <dbReference type="ARBA" id="ARBA00023136"/>
    </source>
</evidence>
<evidence type="ECO:0000256" key="6">
    <source>
        <dbReference type="SAM" id="Phobius"/>
    </source>
</evidence>
<dbReference type="PANTHER" id="PTHR35007">
    <property type="entry name" value="INTEGRAL MEMBRANE PROTEIN-RELATED"/>
    <property type="match status" value="1"/>
</dbReference>
<keyword evidence="2" id="KW-1003">Cell membrane</keyword>
<dbReference type="STRING" id="1261131.lam_231"/>
<accession>U6B3G8</accession>
<feature type="transmembrane region" description="Helical" evidence="6">
    <location>
        <begin position="297"/>
        <end position="319"/>
    </location>
</feature>
<evidence type="ECO:0000313" key="8">
    <source>
        <dbReference type="EMBL" id="AHA27604.1"/>
    </source>
</evidence>
<dbReference type="eggNOG" id="COG2064">
    <property type="taxonomic scope" value="Bacteria"/>
</dbReference>
<feature type="transmembrane region" description="Helical" evidence="6">
    <location>
        <begin position="110"/>
        <end position="135"/>
    </location>
</feature>
<protein>
    <submittedName>
        <fullName evidence="8">Type II/IV secretion system protein TadC</fullName>
    </submittedName>
</protein>
<dbReference type="AlphaFoldDB" id="U6B3G8"/>
<keyword evidence="4 6" id="KW-1133">Transmembrane helix</keyword>
<dbReference type="PANTHER" id="PTHR35007:SF2">
    <property type="entry name" value="PILUS ASSEMBLE PROTEIN"/>
    <property type="match status" value="1"/>
</dbReference>
<feature type="transmembrane region" description="Helical" evidence="6">
    <location>
        <begin position="12"/>
        <end position="36"/>
    </location>
</feature>
<dbReference type="HOGENOM" id="CLU_056917_0_0_5"/>
<comment type="subcellular location">
    <subcellularLocation>
        <location evidence="1">Cell membrane</location>
        <topology evidence="1">Multi-pass membrane protein</topology>
    </subcellularLocation>
</comment>
<evidence type="ECO:0000256" key="2">
    <source>
        <dbReference type="ARBA" id="ARBA00022475"/>
    </source>
</evidence>
<evidence type="ECO:0000313" key="9">
    <source>
        <dbReference type="Proteomes" id="UP000017862"/>
    </source>
</evidence>